<accession>A0AAV7MQ23</accession>
<protein>
    <submittedName>
        <fullName evidence="2">Uncharacterized protein</fullName>
    </submittedName>
</protein>
<evidence type="ECO:0000313" key="3">
    <source>
        <dbReference type="Proteomes" id="UP001066276"/>
    </source>
</evidence>
<evidence type="ECO:0000313" key="2">
    <source>
        <dbReference type="EMBL" id="KAJ1105861.1"/>
    </source>
</evidence>
<sequence>MPPPNVYEHGVGQAHSDRNRETLSGPSMQNKGLLQLNRGNAKALEVVRGVSRPEVLEWALHRPYSTLPCESGLPQYSGLVHALVLERDQAYSLGSLAHPWDEDSAAVSPVGRECGDER</sequence>
<dbReference type="Proteomes" id="UP001066276">
    <property type="component" value="Chromosome 9"/>
</dbReference>
<reference evidence="2" key="1">
    <citation type="journal article" date="2022" name="bioRxiv">
        <title>Sequencing and chromosome-scale assembly of the giantPleurodeles waltlgenome.</title>
        <authorList>
            <person name="Brown T."/>
            <person name="Elewa A."/>
            <person name="Iarovenko S."/>
            <person name="Subramanian E."/>
            <person name="Araus A.J."/>
            <person name="Petzold A."/>
            <person name="Susuki M."/>
            <person name="Suzuki K.-i.T."/>
            <person name="Hayashi T."/>
            <person name="Toyoda A."/>
            <person name="Oliveira C."/>
            <person name="Osipova E."/>
            <person name="Leigh N.D."/>
            <person name="Simon A."/>
            <person name="Yun M.H."/>
        </authorList>
    </citation>
    <scope>NUCLEOTIDE SEQUENCE</scope>
    <source>
        <strain evidence="2">20211129_DDA</strain>
        <tissue evidence="2">Liver</tissue>
    </source>
</reference>
<gene>
    <name evidence="2" type="ORF">NDU88_003265</name>
</gene>
<comment type="caution">
    <text evidence="2">The sequence shown here is derived from an EMBL/GenBank/DDBJ whole genome shotgun (WGS) entry which is preliminary data.</text>
</comment>
<keyword evidence="3" id="KW-1185">Reference proteome</keyword>
<proteinExistence type="predicted"/>
<feature type="compositionally biased region" description="Polar residues" evidence="1">
    <location>
        <begin position="22"/>
        <end position="32"/>
    </location>
</feature>
<dbReference type="AlphaFoldDB" id="A0AAV7MQ23"/>
<evidence type="ECO:0000256" key="1">
    <source>
        <dbReference type="SAM" id="MobiDB-lite"/>
    </source>
</evidence>
<organism evidence="2 3">
    <name type="scientific">Pleurodeles waltl</name>
    <name type="common">Iberian ribbed newt</name>
    <dbReference type="NCBI Taxonomy" id="8319"/>
    <lineage>
        <taxon>Eukaryota</taxon>
        <taxon>Metazoa</taxon>
        <taxon>Chordata</taxon>
        <taxon>Craniata</taxon>
        <taxon>Vertebrata</taxon>
        <taxon>Euteleostomi</taxon>
        <taxon>Amphibia</taxon>
        <taxon>Batrachia</taxon>
        <taxon>Caudata</taxon>
        <taxon>Salamandroidea</taxon>
        <taxon>Salamandridae</taxon>
        <taxon>Pleurodelinae</taxon>
        <taxon>Pleurodeles</taxon>
    </lineage>
</organism>
<dbReference type="EMBL" id="JANPWB010000013">
    <property type="protein sequence ID" value="KAJ1105861.1"/>
    <property type="molecule type" value="Genomic_DNA"/>
</dbReference>
<feature type="region of interest" description="Disordered" evidence="1">
    <location>
        <begin position="1"/>
        <end position="34"/>
    </location>
</feature>
<name>A0AAV7MQ23_PLEWA</name>